<name>A0A2N7WC94_9BURK</name>
<organism evidence="1 2">
    <name type="scientific">Trinickia soli</name>
    <dbReference type="NCBI Taxonomy" id="380675"/>
    <lineage>
        <taxon>Bacteria</taxon>
        <taxon>Pseudomonadati</taxon>
        <taxon>Pseudomonadota</taxon>
        <taxon>Betaproteobacteria</taxon>
        <taxon>Burkholderiales</taxon>
        <taxon>Burkholderiaceae</taxon>
        <taxon>Trinickia</taxon>
    </lineage>
</organism>
<proteinExistence type="predicted"/>
<dbReference type="Proteomes" id="UP000235347">
    <property type="component" value="Unassembled WGS sequence"/>
</dbReference>
<gene>
    <name evidence="1" type="ORF">C0Z19_04505</name>
</gene>
<dbReference type="AlphaFoldDB" id="A0A2N7WC94"/>
<evidence type="ECO:0000313" key="1">
    <source>
        <dbReference type="EMBL" id="PMS27032.1"/>
    </source>
</evidence>
<reference evidence="1 2" key="1">
    <citation type="submission" date="2018-01" db="EMBL/GenBank/DDBJ databases">
        <title>Whole genome analyses suggest that Burkholderia sensu lato contains two further novel genera in the rhizoxinica-symbiotica group Mycetohabitans gen. nov., and Trinickia gen. nov.: implications for the evolution of diazotrophy and nodulation in the Burkholderiaceae.</title>
        <authorList>
            <person name="Estrada-de los Santos P."/>
            <person name="Palmer M."/>
            <person name="Chavez-Ramirez B."/>
            <person name="Beukes C."/>
            <person name="Steenkamp E.T."/>
            <person name="Hirsch A.M."/>
            <person name="Manyaka P."/>
            <person name="Maluk M."/>
            <person name="Lafos M."/>
            <person name="Crook M."/>
            <person name="Gross E."/>
            <person name="Simon M.F."/>
            <person name="Bueno dos Reis Junior F."/>
            <person name="Poole P.S."/>
            <person name="Venter S.N."/>
            <person name="James E.K."/>
        </authorList>
    </citation>
    <scope>NUCLEOTIDE SEQUENCE [LARGE SCALE GENOMIC DNA]</scope>
    <source>
        <strain evidence="1 2">GP25-8</strain>
    </source>
</reference>
<comment type="caution">
    <text evidence="1">The sequence shown here is derived from an EMBL/GenBank/DDBJ whole genome shotgun (WGS) entry which is preliminary data.</text>
</comment>
<protein>
    <submittedName>
        <fullName evidence="1">Uncharacterized protein</fullName>
    </submittedName>
</protein>
<sequence length="66" mass="7184">MPMQCGATGFFRVYKTNMEALGLDVPTSWYGTQVTILTKLGALVAAVDKFGQGRDSGRTDRRNDVA</sequence>
<accession>A0A2N7WC94</accession>
<keyword evidence="2" id="KW-1185">Reference proteome</keyword>
<dbReference type="EMBL" id="PNYB01000003">
    <property type="protein sequence ID" value="PMS27032.1"/>
    <property type="molecule type" value="Genomic_DNA"/>
</dbReference>
<evidence type="ECO:0000313" key="2">
    <source>
        <dbReference type="Proteomes" id="UP000235347"/>
    </source>
</evidence>